<evidence type="ECO:0000313" key="1">
    <source>
        <dbReference type="EMBL" id="EFY07354.1"/>
    </source>
</evidence>
<dbReference type="EMBL" id="AEVO01000039">
    <property type="protein sequence ID" value="EFY07354.1"/>
    <property type="molecule type" value="Genomic_DNA"/>
</dbReference>
<organism evidence="1 2">
    <name type="scientific">Succinatimonas hippei (strain DSM 22608 / JCM 16073 / KCTC 15190 / YIT 12066)</name>
    <dbReference type="NCBI Taxonomy" id="762983"/>
    <lineage>
        <taxon>Bacteria</taxon>
        <taxon>Pseudomonadati</taxon>
        <taxon>Pseudomonadota</taxon>
        <taxon>Gammaproteobacteria</taxon>
        <taxon>Aeromonadales</taxon>
        <taxon>Succinivibrionaceae</taxon>
        <taxon>Succinatimonas</taxon>
    </lineage>
</organism>
<proteinExistence type="predicted"/>
<accession>E8LJD1</accession>
<keyword evidence="2" id="KW-1185">Reference proteome</keyword>
<sequence length="57" mass="6662">KLNKPGIKLQTYGFKDCVYSLKIITVTLIYNKRLLVLKDRTLVTDKTRSLKQYISND</sequence>
<evidence type="ECO:0000313" key="2">
    <source>
        <dbReference type="Proteomes" id="UP000018458"/>
    </source>
</evidence>
<reference evidence="1 2" key="1">
    <citation type="submission" date="2011-01" db="EMBL/GenBank/DDBJ databases">
        <authorList>
            <person name="Weinstock G."/>
            <person name="Sodergren E."/>
            <person name="Clifton S."/>
            <person name="Fulton L."/>
            <person name="Fulton B."/>
            <person name="Courtney L."/>
            <person name="Fronick C."/>
            <person name="Harrison M."/>
            <person name="Strong C."/>
            <person name="Farmer C."/>
            <person name="Delahaunty K."/>
            <person name="Markovic C."/>
            <person name="Hall O."/>
            <person name="Minx P."/>
            <person name="Tomlinson C."/>
            <person name="Mitreva M."/>
            <person name="Hou S."/>
            <person name="Chen J."/>
            <person name="Wollam A."/>
            <person name="Pepin K.H."/>
            <person name="Johnson M."/>
            <person name="Bhonagiri V."/>
            <person name="Zhang X."/>
            <person name="Suruliraj S."/>
            <person name="Warren W."/>
            <person name="Chinwalla A."/>
            <person name="Mardis E.R."/>
            <person name="Wilson R.K."/>
        </authorList>
    </citation>
    <scope>NUCLEOTIDE SEQUENCE [LARGE SCALE GENOMIC DNA]</scope>
    <source>
        <strain evidence="2">DSM 22608 / JCM 16073 / KCTC 15190 / YIT 12066</strain>
    </source>
</reference>
<protein>
    <submittedName>
        <fullName evidence="1">Uncharacterized protein</fullName>
    </submittedName>
</protein>
<name>E8LJD1_SUCHY</name>
<feature type="non-terminal residue" evidence="1">
    <location>
        <position position="1"/>
    </location>
</feature>
<dbReference type="HOGENOM" id="CLU_2984022_0_0_6"/>
<gene>
    <name evidence="1" type="ORF">HMPREF9444_00808</name>
</gene>
<dbReference type="Proteomes" id="UP000018458">
    <property type="component" value="Unassembled WGS sequence"/>
</dbReference>
<dbReference type="AlphaFoldDB" id="E8LJD1"/>
<comment type="caution">
    <text evidence="1">The sequence shown here is derived from an EMBL/GenBank/DDBJ whole genome shotgun (WGS) entry which is preliminary data.</text>
</comment>